<evidence type="ECO:0000256" key="6">
    <source>
        <dbReference type="SAM" id="Phobius"/>
    </source>
</evidence>
<evidence type="ECO:0000256" key="5">
    <source>
        <dbReference type="ARBA" id="ARBA00023136"/>
    </source>
</evidence>
<organism evidence="7 8">
    <name type="scientific">Intestinimonas butyriciproducens</name>
    <dbReference type="NCBI Taxonomy" id="1297617"/>
    <lineage>
        <taxon>Bacteria</taxon>
        <taxon>Bacillati</taxon>
        <taxon>Bacillota</taxon>
        <taxon>Clostridia</taxon>
        <taxon>Eubacteriales</taxon>
        <taxon>Intestinimonas</taxon>
    </lineage>
</organism>
<name>A0A0S2W5P4_9FIRM</name>
<evidence type="ECO:0000256" key="4">
    <source>
        <dbReference type="ARBA" id="ARBA00022989"/>
    </source>
</evidence>
<dbReference type="STRING" id="1297617.IB211_02275"/>
<dbReference type="Proteomes" id="UP000064844">
    <property type="component" value="Chromosome"/>
</dbReference>
<dbReference type="Gene3D" id="1.20.1740.10">
    <property type="entry name" value="Amino acid/polyamine transporter I"/>
    <property type="match status" value="1"/>
</dbReference>
<evidence type="ECO:0008006" key="9">
    <source>
        <dbReference type="Google" id="ProtNLM"/>
    </source>
</evidence>
<dbReference type="InterPro" id="IPR050367">
    <property type="entry name" value="APC_superfamily"/>
</dbReference>
<evidence type="ECO:0000256" key="2">
    <source>
        <dbReference type="ARBA" id="ARBA00022475"/>
    </source>
</evidence>
<dbReference type="GO" id="GO:0022857">
    <property type="term" value="F:transmembrane transporter activity"/>
    <property type="evidence" value="ECO:0007669"/>
    <property type="project" value="InterPro"/>
</dbReference>
<reference evidence="7 8" key="1">
    <citation type="journal article" date="2015" name="Nat. Commun.">
        <title>Production of butyrate from lysine and the Amadori product fructoselysine by a human gut commensal.</title>
        <authorList>
            <person name="Bui T.P."/>
            <person name="Ritari J."/>
            <person name="Boeren S."/>
            <person name="de Waard P."/>
            <person name="Plugge C.M."/>
            <person name="de Vos W.M."/>
        </authorList>
    </citation>
    <scope>NUCLEOTIDE SEQUENCE [LARGE SCALE GENOMIC DNA]</scope>
    <source>
        <strain evidence="7 8">AF211</strain>
    </source>
</reference>
<protein>
    <recommendedName>
        <fullName evidence="9">Amino acid permease</fullName>
    </recommendedName>
</protein>
<feature type="transmembrane region" description="Helical" evidence="6">
    <location>
        <begin position="431"/>
        <end position="448"/>
    </location>
</feature>
<keyword evidence="8" id="KW-1185">Reference proteome</keyword>
<feature type="transmembrane region" description="Helical" evidence="6">
    <location>
        <begin position="406"/>
        <end position="425"/>
    </location>
</feature>
<comment type="subcellular location">
    <subcellularLocation>
        <location evidence="1">Cell membrane</location>
        <topology evidence="1">Multi-pass membrane protein</topology>
    </subcellularLocation>
</comment>
<proteinExistence type="predicted"/>
<reference evidence="8" key="2">
    <citation type="submission" date="2015-04" db="EMBL/GenBank/DDBJ databases">
        <title>A butyrogenic pathway from the amino acid lysine in a human gut commensal.</title>
        <authorList>
            <person name="de Vos W.M."/>
            <person name="Bui N.T.P."/>
            <person name="Plugge C.M."/>
            <person name="Ritari J."/>
        </authorList>
    </citation>
    <scope>NUCLEOTIDE SEQUENCE [LARGE SCALE GENOMIC DNA]</scope>
    <source>
        <strain evidence="8">AF211</strain>
    </source>
</reference>
<keyword evidence="3 6" id="KW-0812">Transmembrane</keyword>
<evidence type="ECO:0000256" key="3">
    <source>
        <dbReference type="ARBA" id="ARBA00022692"/>
    </source>
</evidence>
<keyword evidence="5 6" id="KW-0472">Membrane</keyword>
<feature type="transmembrane region" description="Helical" evidence="6">
    <location>
        <begin position="90"/>
        <end position="115"/>
    </location>
</feature>
<feature type="transmembrane region" description="Helical" evidence="6">
    <location>
        <begin position="12"/>
        <end position="31"/>
    </location>
</feature>
<dbReference type="GO" id="GO:0005886">
    <property type="term" value="C:plasma membrane"/>
    <property type="evidence" value="ECO:0007669"/>
    <property type="project" value="UniProtKB-SubCell"/>
</dbReference>
<dbReference type="RefSeq" id="WP_058118076.1">
    <property type="nucleotide sequence ID" value="NZ_CP011307.1"/>
</dbReference>
<gene>
    <name evidence="7" type="ORF">IB211_02275</name>
</gene>
<feature type="transmembrane region" description="Helical" evidence="6">
    <location>
        <begin position="43"/>
        <end position="63"/>
    </location>
</feature>
<evidence type="ECO:0000313" key="7">
    <source>
        <dbReference type="EMBL" id="ALP94666.1"/>
    </source>
</evidence>
<feature type="transmembrane region" description="Helical" evidence="6">
    <location>
        <begin position="127"/>
        <end position="153"/>
    </location>
</feature>
<feature type="transmembrane region" description="Helical" evidence="6">
    <location>
        <begin position="165"/>
        <end position="188"/>
    </location>
</feature>
<dbReference type="PATRIC" id="fig|1297617.4.peg.2342"/>
<dbReference type="KEGG" id="ibu:IB211_02275"/>
<feature type="transmembrane region" description="Helical" evidence="6">
    <location>
        <begin position="208"/>
        <end position="228"/>
    </location>
</feature>
<keyword evidence="4 6" id="KW-1133">Transmembrane helix</keyword>
<feature type="transmembrane region" description="Helical" evidence="6">
    <location>
        <begin position="367"/>
        <end position="386"/>
    </location>
</feature>
<dbReference type="eggNOG" id="COG0531">
    <property type="taxonomic scope" value="Bacteria"/>
</dbReference>
<dbReference type="PANTHER" id="PTHR42770:SF7">
    <property type="entry name" value="MEMBRANE PROTEIN"/>
    <property type="match status" value="1"/>
</dbReference>
<evidence type="ECO:0000256" key="1">
    <source>
        <dbReference type="ARBA" id="ARBA00004651"/>
    </source>
</evidence>
<evidence type="ECO:0000313" key="8">
    <source>
        <dbReference type="Proteomes" id="UP000064844"/>
    </source>
</evidence>
<keyword evidence="2" id="KW-1003">Cell membrane</keyword>
<dbReference type="AlphaFoldDB" id="A0A0S2W5P4"/>
<feature type="transmembrane region" description="Helical" evidence="6">
    <location>
        <begin position="240"/>
        <end position="261"/>
    </location>
</feature>
<dbReference type="PROSITE" id="PS51257">
    <property type="entry name" value="PROKAR_LIPOPROTEIN"/>
    <property type="match status" value="1"/>
</dbReference>
<dbReference type="EMBL" id="CP011307">
    <property type="protein sequence ID" value="ALP94666.1"/>
    <property type="molecule type" value="Genomic_DNA"/>
</dbReference>
<dbReference type="Pfam" id="PF13520">
    <property type="entry name" value="AA_permease_2"/>
    <property type="match status" value="1"/>
</dbReference>
<accession>A0A0S2W5P4</accession>
<sequence>MAHFPEKQSISFFGLVAMGIGCMLGTSWLLLTGTWLETAGGPLNLIVAFALCIIIELPFAFAYMEAIPMLPLAGGEVVYSAAAFGSRGGFVVGWAGVLMNAIVFCWVDLAAISLLDELFPALGRTCFLYAIGGYSVTLPNVVVQLVLAGAIFYIQYRGASVCAALAKIATVTLLVMCIAGLAAAFVHFDPAIYASDGGLDFDLSGSLSLLSLLVFSVAGWETVAKAAADATGKAARKAGWALIVCLFLVTSMLCLVSTAVAGNLPWREAIGRTAPFADVLVDITGVPAVRLLFLVTAFVGAVGVMNSTLYSAARMMYGLAQFDLVSRWFDRLHPKYGTPTRCIWFTASFVLLAPFTGKLFFLPLINIASLATIVMWVMTLAAVLWLRKKYPDLHRPVYMPGGRPMAAFGIAASLFLCANILLPFFPGALGTLEYGVAAVLAVVGALLYHRRDRTVTDALRASSMFGGLLTRKP</sequence>
<feature type="transmembrane region" description="Helical" evidence="6">
    <location>
        <begin position="291"/>
        <end position="312"/>
    </location>
</feature>
<dbReference type="InterPro" id="IPR002293">
    <property type="entry name" value="AA/rel_permease1"/>
</dbReference>
<feature type="transmembrane region" description="Helical" evidence="6">
    <location>
        <begin position="342"/>
        <end position="361"/>
    </location>
</feature>
<dbReference type="PANTHER" id="PTHR42770">
    <property type="entry name" value="AMINO ACID TRANSPORTER-RELATED"/>
    <property type="match status" value="1"/>
</dbReference>
<dbReference type="PIRSF" id="PIRSF006060">
    <property type="entry name" value="AA_transporter"/>
    <property type="match status" value="1"/>
</dbReference>